<dbReference type="Proteomes" id="UP000271098">
    <property type="component" value="Unassembled WGS sequence"/>
</dbReference>
<keyword evidence="2" id="KW-1185">Reference proteome</keyword>
<gene>
    <name evidence="1" type="ORF">GPUH_LOCUS13930</name>
</gene>
<evidence type="ECO:0000313" key="2">
    <source>
        <dbReference type="Proteomes" id="UP000271098"/>
    </source>
</evidence>
<name>A0A183DYZ4_9BILA</name>
<reference evidence="1 2" key="2">
    <citation type="submission" date="2018-11" db="EMBL/GenBank/DDBJ databases">
        <authorList>
            <consortium name="Pathogen Informatics"/>
        </authorList>
    </citation>
    <scope>NUCLEOTIDE SEQUENCE [LARGE SCALE GENOMIC DNA]</scope>
</reference>
<protein>
    <submittedName>
        <fullName evidence="3">DUF4242 domain-containing protein</fullName>
    </submittedName>
</protein>
<dbReference type="AlphaFoldDB" id="A0A183DYZ4"/>
<reference evidence="3" key="1">
    <citation type="submission" date="2016-06" db="UniProtKB">
        <authorList>
            <consortium name="WormBaseParasite"/>
        </authorList>
    </citation>
    <scope>IDENTIFICATION</scope>
</reference>
<dbReference type="WBParaSite" id="GPUH_0001395001-mRNA-1">
    <property type="protein sequence ID" value="GPUH_0001395001-mRNA-1"/>
    <property type="gene ID" value="GPUH_0001395001"/>
</dbReference>
<proteinExistence type="predicted"/>
<dbReference type="OrthoDB" id="26525at2759"/>
<dbReference type="EMBL" id="UYRT01080715">
    <property type="protein sequence ID" value="VDN23258.1"/>
    <property type="molecule type" value="Genomic_DNA"/>
</dbReference>
<evidence type="ECO:0000313" key="3">
    <source>
        <dbReference type="WBParaSite" id="GPUH_0001395001-mRNA-1"/>
    </source>
</evidence>
<accession>A0A183DYZ4</accession>
<sequence length="87" mass="10187">MKHVEFRETTTGEDEALASYFWRNGHEIDGDIDVRIWKCDYFAVCIAGPMKLPYAMKIDCDDSENVLIKEQTDLRRIPLKFMKPKVC</sequence>
<evidence type="ECO:0000313" key="1">
    <source>
        <dbReference type="EMBL" id="VDN23258.1"/>
    </source>
</evidence>
<organism evidence="3">
    <name type="scientific">Gongylonema pulchrum</name>
    <dbReference type="NCBI Taxonomy" id="637853"/>
    <lineage>
        <taxon>Eukaryota</taxon>
        <taxon>Metazoa</taxon>
        <taxon>Ecdysozoa</taxon>
        <taxon>Nematoda</taxon>
        <taxon>Chromadorea</taxon>
        <taxon>Rhabditida</taxon>
        <taxon>Spirurina</taxon>
        <taxon>Spiruromorpha</taxon>
        <taxon>Spiruroidea</taxon>
        <taxon>Gongylonematidae</taxon>
        <taxon>Gongylonema</taxon>
    </lineage>
</organism>